<dbReference type="Gramene" id="OMO66278">
    <property type="protein sequence ID" value="OMO66278"/>
    <property type="gene ID" value="CCACVL1_21231"/>
</dbReference>
<evidence type="ECO:0000313" key="7">
    <source>
        <dbReference type="EMBL" id="OMO66278.1"/>
    </source>
</evidence>
<proteinExistence type="predicted"/>
<evidence type="ECO:0000256" key="4">
    <source>
        <dbReference type="ARBA" id="ARBA00022989"/>
    </source>
</evidence>
<evidence type="ECO:0000256" key="2">
    <source>
        <dbReference type="ARBA" id="ARBA00022475"/>
    </source>
</evidence>
<keyword evidence="5 6" id="KW-0472">Membrane</keyword>
<keyword evidence="4 6" id="KW-1133">Transmembrane helix</keyword>
<sequence>MEGESRGRNLFQIIQVMLPSVLALWIIGPARFSNVGLAAMAVALFSFLIALPGSTHLMAKRIAFGQTVIVY</sequence>
<keyword evidence="8" id="KW-1185">Reference proteome</keyword>
<feature type="transmembrane region" description="Helical" evidence="6">
    <location>
        <begin position="33"/>
        <end position="51"/>
    </location>
</feature>
<feature type="non-terminal residue" evidence="7">
    <location>
        <position position="71"/>
    </location>
</feature>
<comment type="subcellular location">
    <subcellularLocation>
        <location evidence="1">Cell membrane</location>
        <topology evidence="1">Multi-pass membrane protein</topology>
    </subcellularLocation>
</comment>
<feature type="transmembrane region" description="Helical" evidence="6">
    <location>
        <begin position="9"/>
        <end position="27"/>
    </location>
</feature>
<dbReference type="EMBL" id="AWWV01012541">
    <property type="protein sequence ID" value="OMO66278.1"/>
    <property type="molecule type" value="Genomic_DNA"/>
</dbReference>
<organism evidence="7 8">
    <name type="scientific">Corchorus capsularis</name>
    <name type="common">Jute</name>
    <dbReference type="NCBI Taxonomy" id="210143"/>
    <lineage>
        <taxon>Eukaryota</taxon>
        <taxon>Viridiplantae</taxon>
        <taxon>Streptophyta</taxon>
        <taxon>Embryophyta</taxon>
        <taxon>Tracheophyta</taxon>
        <taxon>Spermatophyta</taxon>
        <taxon>Magnoliopsida</taxon>
        <taxon>eudicotyledons</taxon>
        <taxon>Gunneridae</taxon>
        <taxon>Pentapetalae</taxon>
        <taxon>rosids</taxon>
        <taxon>malvids</taxon>
        <taxon>Malvales</taxon>
        <taxon>Malvaceae</taxon>
        <taxon>Grewioideae</taxon>
        <taxon>Apeibeae</taxon>
        <taxon>Corchorus</taxon>
    </lineage>
</organism>
<keyword evidence="2" id="KW-1003">Cell membrane</keyword>
<keyword evidence="3 6" id="KW-0812">Transmembrane</keyword>
<dbReference type="PANTHER" id="PTHR30509">
    <property type="entry name" value="P-HYDROXYBENZOIC ACID EFFLUX PUMP SUBUNIT-RELATED"/>
    <property type="match status" value="1"/>
</dbReference>
<dbReference type="OrthoDB" id="68611at2759"/>
<reference evidence="7 8" key="1">
    <citation type="submission" date="2013-09" db="EMBL/GenBank/DDBJ databases">
        <title>Corchorus capsularis genome sequencing.</title>
        <authorList>
            <person name="Alam M."/>
            <person name="Haque M.S."/>
            <person name="Islam M.S."/>
            <person name="Emdad E.M."/>
            <person name="Islam M.M."/>
            <person name="Ahmed B."/>
            <person name="Halim A."/>
            <person name="Hossen Q.M.M."/>
            <person name="Hossain M.Z."/>
            <person name="Ahmed R."/>
            <person name="Khan M.M."/>
            <person name="Islam R."/>
            <person name="Rashid M.M."/>
            <person name="Khan S.A."/>
            <person name="Rahman M.S."/>
            <person name="Alam M."/>
        </authorList>
    </citation>
    <scope>NUCLEOTIDE SEQUENCE [LARGE SCALE GENOMIC DNA]</scope>
    <source>
        <strain evidence="8">cv. CVL-1</strain>
        <tissue evidence="7">Whole seedling</tissue>
    </source>
</reference>
<evidence type="ECO:0000256" key="3">
    <source>
        <dbReference type="ARBA" id="ARBA00022692"/>
    </source>
</evidence>
<evidence type="ECO:0000256" key="1">
    <source>
        <dbReference type="ARBA" id="ARBA00004651"/>
    </source>
</evidence>
<accession>A0A1R3H7C5</accession>
<evidence type="ECO:0000256" key="5">
    <source>
        <dbReference type="ARBA" id="ARBA00023136"/>
    </source>
</evidence>
<evidence type="ECO:0000256" key="6">
    <source>
        <dbReference type="SAM" id="Phobius"/>
    </source>
</evidence>
<dbReference type="AlphaFoldDB" id="A0A1R3H7C5"/>
<name>A0A1R3H7C5_COCAP</name>
<dbReference type="GO" id="GO:0005886">
    <property type="term" value="C:plasma membrane"/>
    <property type="evidence" value="ECO:0007669"/>
    <property type="project" value="UniProtKB-SubCell"/>
</dbReference>
<dbReference type="Proteomes" id="UP000188268">
    <property type="component" value="Unassembled WGS sequence"/>
</dbReference>
<evidence type="ECO:0000313" key="8">
    <source>
        <dbReference type="Proteomes" id="UP000188268"/>
    </source>
</evidence>
<comment type="caution">
    <text evidence="7">The sequence shown here is derived from an EMBL/GenBank/DDBJ whole genome shotgun (WGS) entry which is preliminary data.</text>
</comment>
<dbReference type="PANTHER" id="PTHR30509:SF34">
    <property type="entry name" value="F3L24.34 PROTEIN"/>
    <property type="match status" value="1"/>
</dbReference>
<dbReference type="STRING" id="210143.A0A1R3H7C5"/>
<protein>
    <submittedName>
        <fullName evidence="7">Uncharacterized protein</fullName>
    </submittedName>
</protein>
<gene>
    <name evidence="7" type="ORF">CCACVL1_21231</name>
</gene>